<keyword evidence="9" id="KW-0808">Transferase</keyword>
<dbReference type="FunFam" id="3.10.20.70:FF:000013">
    <property type="entry name" value="Glutamine synthetase bacteria"/>
    <property type="match status" value="1"/>
</dbReference>
<dbReference type="OrthoDB" id="77835at2759"/>
<keyword evidence="4" id="KW-0547">Nucleotide-binding</keyword>
<evidence type="ECO:0000256" key="2">
    <source>
        <dbReference type="ARBA" id="ARBA00021364"/>
    </source>
</evidence>
<comment type="caution">
    <text evidence="9">The sequence shown here is derived from an EMBL/GenBank/DDBJ whole genome shotgun (WGS) entry which is preliminary data.</text>
</comment>
<evidence type="ECO:0000256" key="5">
    <source>
        <dbReference type="ARBA" id="ARBA00022840"/>
    </source>
</evidence>
<evidence type="ECO:0000259" key="8">
    <source>
        <dbReference type="PROSITE" id="PS51987"/>
    </source>
</evidence>
<dbReference type="InterPro" id="IPR036651">
    <property type="entry name" value="Gln_synt_N_sf"/>
</dbReference>
<dbReference type="GO" id="GO:0006576">
    <property type="term" value="P:biogenic amine metabolic process"/>
    <property type="evidence" value="ECO:0007669"/>
    <property type="project" value="UniProtKB-ARBA"/>
</dbReference>
<dbReference type="Proteomes" id="UP000807342">
    <property type="component" value="Unassembled WGS sequence"/>
</dbReference>
<name>A0A9P5XCY1_9AGAR</name>
<dbReference type="SUPFAM" id="SSF55931">
    <property type="entry name" value="Glutamine synthetase/guanido kinase"/>
    <property type="match status" value="1"/>
</dbReference>
<evidence type="ECO:0000313" key="9">
    <source>
        <dbReference type="EMBL" id="KAF9448019.1"/>
    </source>
</evidence>
<dbReference type="Gene3D" id="3.30.590.10">
    <property type="entry name" value="Glutamine synthetase/guanido kinase, catalytic domain"/>
    <property type="match status" value="1"/>
</dbReference>
<evidence type="ECO:0000256" key="3">
    <source>
        <dbReference type="ARBA" id="ARBA00022598"/>
    </source>
</evidence>
<keyword evidence="9" id="KW-0418">Kinase</keyword>
<dbReference type="InterPro" id="IPR008146">
    <property type="entry name" value="Gln_synth_cat_dom"/>
</dbReference>
<reference evidence="9" key="1">
    <citation type="submission" date="2020-11" db="EMBL/GenBank/DDBJ databases">
        <authorList>
            <consortium name="DOE Joint Genome Institute"/>
            <person name="Ahrendt S."/>
            <person name="Riley R."/>
            <person name="Andreopoulos W."/>
            <person name="Labutti K."/>
            <person name="Pangilinan J."/>
            <person name="Ruiz-Duenas F.J."/>
            <person name="Barrasa J.M."/>
            <person name="Sanchez-Garcia M."/>
            <person name="Camarero S."/>
            <person name="Miyauchi S."/>
            <person name="Serrano A."/>
            <person name="Linde D."/>
            <person name="Babiker R."/>
            <person name="Drula E."/>
            <person name="Ayuso-Fernandez I."/>
            <person name="Pacheco R."/>
            <person name="Padilla G."/>
            <person name="Ferreira P."/>
            <person name="Barriuso J."/>
            <person name="Kellner H."/>
            <person name="Castanera R."/>
            <person name="Alfaro M."/>
            <person name="Ramirez L."/>
            <person name="Pisabarro A.G."/>
            <person name="Kuo A."/>
            <person name="Tritt A."/>
            <person name="Lipzen A."/>
            <person name="He G."/>
            <person name="Yan M."/>
            <person name="Ng V."/>
            <person name="Cullen D."/>
            <person name="Martin F."/>
            <person name="Rosso M.-N."/>
            <person name="Henrissat B."/>
            <person name="Hibbett D."/>
            <person name="Martinez A.T."/>
            <person name="Grigoriev I.V."/>
        </authorList>
    </citation>
    <scope>NUCLEOTIDE SEQUENCE</scope>
    <source>
        <strain evidence="9">MF-IS2</strain>
    </source>
</reference>
<dbReference type="SMART" id="SM01230">
    <property type="entry name" value="Gln-synt_C"/>
    <property type="match status" value="1"/>
</dbReference>
<keyword evidence="3" id="KW-0436">Ligase</keyword>
<organism evidence="9 10">
    <name type="scientific">Macrolepiota fuliginosa MF-IS2</name>
    <dbReference type="NCBI Taxonomy" id="1400762"/>
    <lineage>
        <taxon>Eukaryota</taxon>
        <taxon>Fungi</taxon>
        <taxon>Dikarya</taxon>
        <taxon>Basidiomycota</taxon>
        <taxon>Agaricomycotina</taxon>
        <taxon>Agaricomycetes</taxon>
        <taxon>Agaricomycetidae</taxon>
        <taxon>Agaricales</taxon>
        <taxon>Agaricineae</taxon>
        <taxon>Agaricaceae</taxon>
        <taxon>Macrolepiota</taxon>
    </lineage>
</organism>
<keyword evidence="5" id="KW-0067">ATP-binding</keyword>
<evidence type="ECO:0000256" key="1">
    <source>
        <dbReference type="ARBA" id="ARBA00009897"/>
    </source>
</evidence>
<keyword evidence="10" id="KW-1185">Reference proteome</keyword>
<dbReference type="EMBL" id="MU151176">
    <property type="protein sequence ID" value="KAF9448019.1"/>
    <property type="molecule type" value="Genomic_DNA"/>
</dbReference>
<feature type="domain" description="GS catalytic" evidence="8">
    <location>
        <begin position="124"/>
        <end position="485"/>
    </location>
</feature>
<dbReference type="GO" id="GO:0016301">
    <property type="term" value="F:kinase activity"/>
    <property type="evidence" value="ECO:0007669"/>
    <property type="project" value="UniProtKB-KW"/>
</dbReference>
<gene>
    <name evidence="9" type="ORF">P691DRAFT_760270</name>
</gene>
<evidence type="ECO:0000256" key="7">
    <source>
        <dbReference type="RuleBase" id="RU000384"/>
    </source>
</evidence>
<evidence type="ECO:0000256" key="6">
    <source>
        <dbReference type="PROSITE-ProRule" id="PRU01331"/>
    </source>
</evidence>
<evidence type="ECO:0000256" key="4">
    <source>
        <dbReference type="ARBA" id="ARBA00022741"/>
    </source>
</evidence>
<dbReference type="GO" id="GO:0006542">
    <property type="term" value="P:glutamine biosynthetic process"/>
    <property type="evidence" value="ECO:0007669"/>
    <property type="project" value="InterPro"/>
</dbReference>
<dbReference type="AlphaFoldDB" id="A0A9P5XCY1"/>
<evidence type="ECO:0000313" key="10">
    <source>
        <dbReference type="Proteomes" id="UP000807342"/>
    </source>
</evidence>
<accession>A0A9P5XCY1</accession>
<sequence length="485" mass="54546">MTPTRGSPKTRAELVGLLSHDNRVKVAGIDVDGVLRGKFLSKEKFLSVAGTDGFGFCSVIFGWDMHDKVYSQELLISNKSNGYRDLIAWVDLSTFRRIPWENNVPFFLLTFKDPNSKDALAIDPRGVVARMEKRAMDELEYVPYAGVEYEYFNFKETPESVSEKGFVKLNPLTPGMHGYSLLRTQLNNDYFQDIMDRAREFSVDIEGHHTETGPGVYETALTYTKALRMADNAILFKYLVKSVGMKYGIMPSFMAKPWGDLPGCSGHTHVSLRDSSGSNIFSVQKEDLEKGRADAANEDTRFISREAEMFLAGVLEGLPDVLPMLVPTINGYKRLVGGEAYWAPSAVTYGYDSRQASIRIISPPSVAPEATRFEIRVPGADMNPYYTVGAIFLLGIRGIKKQIELQGPPIGHLSPSDRLQNKIKMLPRTLEEATLRMMRPESIAREPDVFGNEFVEHFGGTRLHELKVWNEAVTNWEVERYLELA</sequence>
<comment type="similarity">
    <text evidence="1 6 7">Belongs to the glutamine synthetase family.</text>
</comment>
<dbReference type="PANTHER" id="PTHR43785:SF12">
    <property type="entry name" value="TYPE-1 GLUTAMINE SYNTHETASE 2"/>
    <property type="match status" value="1"/>
</dbReference>
<protein>
    <recommendedName>
        <fullName evidence="2">Glutamine synthetase</fullName>
    </recommendedName>
</protein>
<dbReference type="PROSITE" id="PS51987">
    <property type="entry name" value="GS_CATALYTIC"/>
    <property type="match status" value="1"/>
</dbReference>
<dbReference type="FunFam" id="3.30.590.10:FF:000005">
    <property type="entry name" value="Probable glutamine synthetase"/>
    <property type="match status" value="1"/>
</dbReference>
<dbReference type="InterPro" id="IPR014746">
    <property type="entry name" value="Gln_synth/guanido_kin_cat_dom"/>
</dbReference>
<dbReference type="Gene3D" id="3.10.20.70">
    <property type="entry name" value="Glutamine synthetase, N-terminal domain"/>
    <property type="match status" value="1"/>
</dbReference>
<proteinExistence type="inferred from homology"/>
<dbReference type="GO" id="GO:0005524">
    <property type="term" value="F:ATP binding"/>
    <property type="evidence" value="ECO:0007669"/>
    <property type="project" value="UniProtKB-KW"/>
</dbReference>
<dbReference type="PANTHER" id="PTHR43785">
    <property type="entry name" value="GAMMA-GLUTAMYLPUTRESCINE SYNTHETASE"/>
    <property type="match status" value="1"/>
</dbReference>
<dbReference type="GO" id="GO:0004356">
    <property type="term" value="F:glutamine synthetase activity"/>
    <property type="evidence" value="ECO:0007669"/>
    <property type="project" value="InterPro"/>
</dbReference>
<dbReference type="Pfam" id="PF00120">
    <property type="entry name" value="Gln-synt_C"/>
    <property type="match status" value="1"/>
</dbReference>